<protein>
    <submittedName>
        <fullName evidence="1">Uncharacterized protein</fullName>
    </submittedName>
</protein>
<dbReference type="Proteomes" id="UP001341245">
    <property type="component" value="Unassembled WGS sequence"/>
</dbReference>
<gene>
    <name evidence="1" type="ORF">QM012_007768</name>
</gene>
<proteinExistence type="predicted"/>
<name>A0ABR0TL62_AURPU</name>
<accession>A0ABR0TL62</accession>
<keyword evidence="2" id="KW-1185">Reference proteome</keyword>
<organism evidence="1 2">
    <name type="scientific">Aureobasidium pullulans</name>
    <name type="common">Black yeast</name>
    <name type="synonym">Pullularia pullulans</name>
    <dbReference type="NCBI Taxonomy" id="5580"/>
    <lineage>
        <taxon>Eukaryota</taxon>
        <taxon>Fungi</taxon>
        <taxon>Dikarya</taxon>
        <taxon>Ascomycota</taxon>
        <taxon>Pezizomycotina</taxon>
        <taxon>Dothideomycetes</taxon>
        <taxon>Dothideomycetidae</taxon>
        <taxon>Dothideales</taxon>
        <taxon>Saccotheciaceae</taxon>
        <taxon>Aureobasidium</taxon>
    </lineage>
</organism>
<evidence type="ECO:0000313" key="1">
    <source>
        <dbReference type="EMBL" id="KAK6004989.1"/>
    </source>
</evidence>
<reference evidence="1 2" key="1">
    <citation type="submission" date="2023-11" db="EMBL/GenBank/DDBJ databases">
        <title>Draft genome sequence and annotation of the polyextremotolerant black yeast-like fungus Aureobasidium pullulans NRRL 62042.</title>
        <authorList>
            <person name="Dielentheis-Frenken M.R.E."/>
            <person name="Wibberg D."/>
            <person name="Blank L.M."/>
            <person name="Tiso T."/>
        </authorList>
    </citation>
    <scope>NUCLEOTIDE SEQUENCE [LARGE SCALE GENOMIC DNA]</scope>
    <source>
        <strain evidence="1 2">NRRL 62042</strain>
    </source>
</reference>
<comment type="caution">
    <text evidence="1">The sequence shown here is derived from an EMBL/GenBank/DDBJ whole genome shotgun (WGS) entry which is preliminary data.</text>
</comment>
<sequence length="404" mass="45195">MASRYMLPYMRSSSSLDRAEIMSTTPSTRSSVPLGFSSIYVSIDTNEIHEYHHNSHNHNQLGQSQSSRRPLGQIPAVHHENTARPKALQRVPVRIFDHSTGRYVRSTGPARPTPASDVRQPWESHVELIHSVDSLISRAPRSWYDVGHYLCWPGPAFHPPFLDSTTLENSRLAPRRPQGPASRLRPVRNSSSLVSLAEIAIRFGIEPDAIQTLNASAEKLRALRFIVLYEGGNHNSGCYGHLVVSAKVNLHLLPGYELPYPDQDVQMSEHEHSDFSNVLDCDFIDLRRRTVSPASRAGMIPCSSIDLSPPSLAQYGTPSSAKDATEASNLPPITVFSQYWFSHQPDAFKFLGDFEIEETEFFAPKSPALVRMLEQKSGGRASKADLEREWAKIKLVRHEINGNL</sequence>
<dbReference type="EMBL" id="JASGXD010000006">
    <property type="protein sequence ID" value="KAK6004989.1"/>
    <property type="molecule type" value="Genomic_DNA"/>
</dbReference>
<evidence type="ECO:0000313" key="2">
    <source>
        <dbReference type="Proteomes" id="UP001341245"/>
    </source>
</evidence>